<evidence type="ECO:0000256" key="1">
    <source>
        <dbReference type="ARBA" id="ARBA00022553"/>
    </source>
</evidence>
<keyword evidence="4" id="KW-0902">Two-component regulatory system</keyword>
<dbReference type="InterPro" id="IPR025662">
    <property type="entry name" value="Sigma_54_int_dom_ATP-bd_1"/>
</dbReference>
<dbReference type="SMART" id="SM00448">
    <property type="entry name" value="REC"/>
    <property type="match status" value="1"/>
</dbReference>
<dbReference type="Pfam" id="PF00158">
    <property type="entry name" value="Sigma54_activat"/>
    <property type="match status" value="1"/>
</dbReference>
<dbReference type="FunFam" id="3.40.50.2300:FF:000018">
    <property type="entry name" value="DNA-binding transcriptional regulator NtrC"/>
    <property type="match status" value="1"/>
</dbReference>
<dbReference type="SMART" id="SM00382">
    <property type="entry name" value="AAA"/>
    <property type="match status" value="1"/>
</dbReference>
<dbReference type="Pfam" id="PF00072">
    <property type="entry name" value="Response_reg"/>
    <property type="match status" value="1"/>
</dbReference>
<protein>
    <submittedName>
        <fullName evidence="11">Sigma-54 dependent transcriptional regulator</fullName>
    </submittedName>
</protein>
<dbReference type="SUPFAM" id="SSF46689">
    <property type="entry name" value="Homeodomain-like"/>
    <property type="match status" value="1"/>
</dbReference>
<dbReference type="InterPro" id="IPR001789">
    <property type="entry name" value="Sig_transdc_resp-reg_receiver"/>
</dbReference>
<reference evidence="11 12" key="2">
    <citation type="journal article" date="2021" name="Microorganisms">
        <title>The Ever-Expanding Pseudomonas Genus: Description of 43 New Species and Partition of the Pseudomonas putida Group.</title>
        <authorList>
            <person name="Girard L."/>
            <person name="Lood C."/>
            <person name="Hofte M."/>
            <person name="Vandamme P."/>
            <person name="Rokni-Zadeh H."/>
            <person name="van Noort V."/>
            <person name="Lavigne R."/>
            <person name="De Mot R."/>
        </authorList>
    </citation>
    <scope>NUCLEOTIDE SEQUENCE [LARGE SCALE GENOMIC DNA]</scope>
    <source>
        <strain evidence="11 12">RW8P3</strain>
    </source>
</reference>
<evidence type="ECO:0000256" key="6">
    <source>
        <dbReference type="ARBA" id="ARBA00023125"/>
    </source>
</evidence>
<evidence type="ECO:0000256" key="3">
    <source>
        <dbReference type="ARBA" id="ARBA00022840"/>
    </source>
</evidence>
<dbReference type="RefSeq" id="WP_186685066.1">
    <property type="nucleotide sequence ID" value="NZ_CP077093.1"/>
</dbReference>
<dbReference type="Pfam" id="PF25601">
    <property type="entry name" value="AAA_lid_14"/>
    <property type="match status" value="1"/>
</dbReference>
<dbReference type="InterPro" id="IPR027417">
    <property type="entry name" value="P-loop_NTPase"/>
</dbReference>
<keyword evidence="1 8" id="KW-0597">Phosphoprotein</keyword>
<evidence type="ECO:0000256" key="7">
    <source>
        <dbReference type="ARBA" id="ARBA00023163"/>
    </source>
</evidence>
<evidence type="ECO:0000256" key="5">
    <source>
        <dbReference type="ARBA" id="ARBA00023015"/>
    </source>
</evidence>
<evidence type="ECO:0000313" key="12">
    <source>
        <dbReference type="Proteomes" id="UP000634530"/>
    </source>
</evidence>
<dbReference type="PROSITE" id="PS50110">
    <property type="entry name" value="RESPONSE_REGULATORY"/>
    <property type="match status" value="1"/>
</dbReference>
<dbReference type="Gene3D" id="1.10.10.60">
    <property type="entry name" value="Homeodomain-like"/>
    <property type="match status" value="1"/>
</dbReference>
<dbReference type="Proteomes" id="UP000634530">
    <property type="component" value="Chromosome"/>
</dbReference>
<dbReference type="Gene3D" id="3.40.50.2300">
    <property type="match status" value="1"/>
</dbReference>
<keyword evidence="5" id="KW-0805">Transcription regulation</keyword>
<dbReference type="Pfam" id="PF02954">
    <property type="entry name" value="HTH_8"/>
    <property type="match status" value="1"/>
</dbReference>
<dbReference type="EMBL" id="CP077093">
    <property type="protein sequence ID" value="QXI29871.1"/>
    <property type="molecule type" value="Genomic_DNA"/>
</dbReference>
<dbReference type="FunFam" id="3.40.50.300:FF:000006">
    <property type="entry name" value="DNA-binding transcriptional regulator NtrC"/>
    <property type="match status" value="1"/>
</dbReference>
<dbReference type="GO" id="GO:0043565">
    <property type="term" value="F:sequence-specific DNA binding"/>
    <property type="evidence" value="ECO:0007669"/>
    <property type="project" value="InterPro"/>
</dbReference>
<keyword evidence="2" id="KW-0547">Nucleotide-binding</keyword>
<name>A0A9E6PNZ5_9PSED</name>
<dbReference type="AlphaFoldDB" id="A0A9E6PNZ5"/>
<keyword evidence="6" id="KW-0238">DNA-binding</keyword>
<dbReference type="InterPro" id="IPR025943">
    <property type="entry name" value="Sigma_54_int_dom_ATP-bd_2"/>
</dbReference>
<dbReference type="GO" id="GO:0005524">
    <property type="term" value="F:ATP binding"/>
    <property type="evidence" value="ECO:0007669"/>
    <property type="project" value="UniProtKB-KW"/>
</dbReference>
<dbReference type="CDD" id="cd17549">
    <property type="entry name" value="REC_DctD-like"/>
    <property type="match status" value="1"/>
</dbReference>
<dbReference type="Gene3D" id="1.10.8.60">
    <property type="match status" value="1"/>
</dbReference>
<reference evidence="11 12" key="1">
    <citation type="journal article" date="2020" name="Microorganisms">
        <title>Reliable Identification of Environmental Pseudomonas Isolates Using the rpoD Gene.</title>
        <authorList>
            <consortium name="The Broad Institute Genome Sequencing Platform"/>
            <person name="Girard L."/>
            <person name="Lood C."/>
            <person name="Rokni-Zadeh H."/>
            <person name="van Noort V."/>
            <person name="Lavigne R."/>
            <person name="De Mot R."/>
        </authorList>
    </citation>
    <scope>NUCLEOTIDE SEQUENCE [LARGE SCALE GENOMIC DNA]</scope>
    <source>
        <strain evidence="11 12">RW8P3</strain>
    </source>
</reference>
<dbReference type="PANTHER" id="PTHR32071">
    <property type="entry name" value="TRANSCRIPTIONAL REGULATORY PROTEIN"/>
    <property type="match status" value="1"/>
</dbReference>
<dbReference type="GO" id="GO:0000160">
    <property type="term" value="P:phosphorelay signal transduction system"/>
    <property type="evidence" value="ECO:0007669"/>
    <property type="project" value="UniProtKB-KW"/>
</dbReference>
<dbReference type="SUPFAM" id="SSF52172">
    <property type="entry name" value="CheY-like"/>
    <property type="match status" value="1"/>
</dbReference>
<dbReference type="PROSITE" id="PS50045">
    <property type="entry name" value="SIGMA54_INTERACT_4"/>
    <property type="match status" value="1"/>
</dbReference>
<dbReference type="InterPro" id="IPR011006">
    <property type="entry name" value="CheY-like_superfamily"/>
</dbReference>
<dbReference type="InterPro" id="IPR025944">
    <property type="entry name" value="Sigma_54_int_dom_CS"/>
</dbReference>
<dbReference type="InterPro" id="IPR003593">
    <property type="entry name" value="AAA+_ATPase"/>
</dbReference>
<dbReference type="InterPro" id="IPR002078">
    <property type="entry name" value="Sigma_54_int"/>
</dbReference>
<dbReference type="SUPFAM" id="SSF52540">
    <property type="entry name" value="P-loop containing nucleoside triphosphate hydrolases"/>
    <property type="match status" value="1"/>
</dbReference>
<sequence>MLNSVIVVDDEASIRTAVEQWLGLSGFSVRLFSRAENCLANLPPHFPGVIISDVRMPGLGGLELLARVRALDPDLPVILLTGHGDVPMAVEAMRDGAYDFLEKPFSPEALLGSLGRALEKRRLVLENRRLHEQADSRLRLDACLLGVSRSLQTLRRQVLELAPLPVNVLIRGETGSGKELVARCLHDFGPRSAKPFVALNCAAIPEPLFEAELFGHESGAFTGAQGKRIGKLEYANGGTLFLDEIESMPLAQQVKLLRVLQEQKLERLGSNQSIPVDLRIVAATKPDLLEEARAGRFREDLAYRLTVAELRLPPLRERREDIPLLFEHFAQGAAERLGRAVRPLGGSQLSRLLGHDWPGNVRELANAAERSVLGLGDPEPVSLDPGQSLAAQQEAFEAQCLRSALTRHKGDVKAVLEELQLPRRTFNEKMQRHGLTRESFLRDD</sequence>
<keyword evidence="12" id="KW-1185">Reference proteome</keyword>
<feature type="domain" description="Response regulatory" evidence="10">
    <location>
        <begin position="4"/>
        <end position="118"/>
    </location>
</feature>
<keyword evidence="3" id="KW-0067">ATP-binding</keyword>
<gene>
    <name evidence="11" type="ORF">HU752_007910</name>
</gene>
<dbReference type="PANTHER" id="PTHR32071:SF57">
    <property type="entry name" value="C4-DICARBOXYLATE TRANSPORT TRANSCRIPTIONAL REGULATORY PROTEIN DCTD"/>
    <property type="match status" value="1"/>
</dbReference>
<dbReference type="GO" id="GO:0006355">
    <property type="term" value="P:regulation of DNA-templated transcription"/>
    <property type="evidence" value="ECO:0007669"/>
    <property type="project" value="InterPro"/>
</dbReference>
<evidence type="ECO:0000256" key="4">
    <source>
        <dbReference type="ARBA" id="ARBA00023012"/>
    </source>
</evidence>
<evidence type="ECO:0000259" key="9">
    <source>
        <dbReference type="PROSITE" id="PS50045"/>
    </source>
</evidence>
<accession>A0A9E6PNZ5</accession>
<proteinExistence type="predicted"/>
<dbReference type="PROSITE" id="PS00676">
    <property type="entry name" value="SIGMA54_INTERACT_2"/>
    <property type="match status" value="1"/>
</dbReference>
<dbReference type="KEGG" id="pvw:HU752_007910"/>
<dbReference type="InterPro" id="IPR002197">
    <property type="entry name" value="HTH_Fis"/>
</dbReference>
<dbReference type="PROSITE" id="PS00675">
    <property type="entry name" value="SIGMA54_INTERACT_1"/>
    <property type="match status" value="1"/>
</dbReference>
<dbReference type="Gene3D" id="3.40.50.300">
    <property type="entry name" value="P-loop containing nucleotide triphosphate hydrolases"/>
    <property type="match status" value="1"/>
</dbReference>
<dbReference type="CDD" id="cd00009">
    <property type="entry name" value="AAA"/>
    <property type="match status" value="1"/>
</dbReference>
<organism evidence="11 12">
    <name type="scientific">Pseudomonas vanderleydeniana</name>
    <dbReference type="NCBI Taxonomy" id="2745495"/>
    <lineage>
        <taxon>Bacteria</taxon>
        <taxon>Pseudomonadati</taxon>
        <taxon>Pseudomonadota</taxon>
        <taxon>Gammaproteobacteria</taxon>
        <taxon>Pseudomonadales</taxon>
        <taxon>Pseudomonadaceae</taxon>
        <taxon>Pseudomonas</taxon>
    </lineage>
</organism>
<evidence type="ECO:0000313" key="11">
    <source>
        <dbReference type="EMBL" id="QXI29871.1"/>
    </source>
</evidence>
<evidence type="ECO:0000256" key="2">
    <source>
        <dbReference type="ARBA" id="ARBA00022741"/>
    </source>
</evidence>
<dbReference type="PROSITE" id="PS00688">
    <property type="entry name" value="SIGMA54_INTERACT_3"/>
    <property type="match status" value="1"/>
</dbReference>
<feature type="domain" description="Sigma-54 factor interaction" evidence="9">
    <location>
        <begin position="144"/>
        <end position="373"/>
    </location>
</feature>
<keyword evidence="7" id="KW-0804">Transcription</keyword>
<evidence type="ECO:0000259" key="10">
    <source>
        <dbReference type="PROSITE" id="PS50110"/>
    </source>
</evidence>
<evidence type="ECO:0000256" key="8">
    <source>
        <dbReference type="PROSITE-ProRule" id="PRU00169"/>
    </source>
</evidence>
<feature type="modified residue" description="4-aspartylphosphate" evidence="8">
    <location>
        <position position="53"/>
    </location>
</feature>
<dbReference type="InterPro" id="IPR058031">
    <property type="entry name" value="AAA_lid_NorR"/>
</dbReference>
<dbReference type="InterPro" id="IPR009057">
    <property type="entry name" value="Homeodomain-like_sf"/>
</dbReference>